<proteinExistence type="predicted"/>
<dbReference type="AlphaFoldDB" id="A0A4C1UPJ3"/>
<protein>
    <submittedName>
        <fullName evidence="2">Uncharacterized protein</fullName>
    </submittedName>
</protein>
<sequence>MWVYAQYLRLRMGTARSRPSLRLTLEYKARNSATVKLVTKPSQWFKIGMRGRRKGRGASNLRNGSFAGNLEWQSFV</sequence>
<feature type="region of interest" description="Disordered" evidence="1">
    <location>
        <begin position="54"/>
        <end position="76"/>
    </location>
</feature>
<dbReference type="EMBL" id="BGZK01000206">
    <property type="protein sequence ID" value="GBP28393.1"/>
    <property type="molecule type" value="Genomic_DNA"/>
</dbReference>
<comment type="caution">
    <text evidence="2">The sequence shown here is derived from an EMBL/GenBank/DDBJ whole genome shotgun (WGS) entry which is preliminary data.</text>
</comment>
<evidence type="ECO:0000256" key="1">
    <source>
        <dbReference type="SAM" id="MobiDB-lite"/>
    </source>
</evidence>
<accession>A0A4C1UPJ3</accession>
<evidence type="ECO:0000313" key="3">
    <source>
        <dbReference type="Proteomes" id="UP000299102"/>
    </source>
</evidence>
<keyword evidence="3" id="KW-1185">Reference proteome</keyword>
<gene>
    <name evidence="2" type="ORF">EVAR_102966_1</name>
</gene>
<organism evidence="2 3">
    <name type="scientific">Eumeta variegata</name>
    <name type="common">Bagworm moth</name>
    <name type="synonym">Eumeta japonica</name>
    <dbReference type="NCBI Taxonomy" id="151549"/>
    <lineage>
        <taxon>Eukaryota</taxon>
        <taxon>Metazoa</taxon>
        <taxon>Ecdysozoa</taxon>
        <taxon>Arthropoda</taxon>
        <taxon>Hexapoda</taxon>
        <taxon>Insecta</taxon>
        <taxon>Pterygota</taxon>
        <taxon>Neoptera</taxon>
        <taxon>Endopterygota</taxon>
        <taxon>Lepidoptera</taxon>
        <taxon>Glossata</taxon>
        <taxon>Ditrysia</taxon>
        <taxon>Tineoidea</taxon>
        <taxon>Psychidae</taxon>
        <taxon>Oiketicinae</taxon>
        <taxon>Eumeta</taxon>
    </lineage>
</organism>
<evidence type="ECO:0000313" key="2">
    <source>
        <dbReference type="EMBL" id="GBP28393.1"/>
    </source>
</evidence>
<reference evidence="2 3" key="1">
    <citation type="journal article" date="2019" name="Commun. Biol.">
        <title>The bagworm genome reveals a unique fibroin gene that provides high tensile strength.</title>
        <authorList>
            <person name="Kono N."/>
            <person name="Nakamura H."/>
            <person name="Ohtoshi R."/>
            <person name="Tomita M."/>
            <person name="Numata K."/>
            <person name="Arakawa K."/>
        </authorList>
    </citation>
    <scope>NUCLEOTIDE SEQUENCE [LARGE SCALE GENOMIC DNA]</scope>
</reference>
<dbReference type="Proteomes" id="UP000299102">
    <property type="component" value="Unassembled WGS sequence"/>
</dbReference>
<name>A0A4C1UPJ3_EUMVA</name>